<protein>
    <submittedName>
        <fullName evidence="2">TROVE domain protein</fullName>
    </submittedName>
</protein>
<organism evidence="2 3">
    <name type="scientific">Candidatus Woesebacteria bacterium GW2011_GWB1_39_12</name>
    <dbReference type="NCBI Taxonomy" id="1618574"/>
    <lineage>
        <taxon>Bacteria</taxon>
        <taxon>Candidatus Woeseibacteriota</taxon>
    </lineage>
</organism>
<dbReference type="GO" id="GO:0070034">
    <property type="term" value="F:telomerase RNA binding"/>
    <property type="evidence" value="ECO:0007669"/>
    <property type="project" value="TreeGrafter"/>
</dbReference>
<dbReference type="Proteomes" id="UP000033881">
    <property type="component" value="Unassembled WGS sequence"/>
</dbReference>
<dbReference type="EMBL" id="LBWB01000030">
    <property type="protein sequence ID" value="KKQ98932.1"/>
    <property type="molecule type" value="Genomic_DNA"/>
</dbReference>
<dbReference type="PROSITE" id="PS50988">
    <property type="entry name" value="TROVE"/>
    <property type="match status" value="1"/>
</dbReference>
<dbReference type="STRING" id="1618574.UT24_C0030G0010"/>
<dbReference type="PANTHER" id="PTHR44791">
    <property type="entry name" value="TELOMERASE PROTEIN COMPONENT 1 TEP1"/>
    <property type="match status" value="1"/>
</dbReference>
<dbReference type="Gene3D" id="3.40.50.410">
    <property type="entry name" value="von Willebrand factor, type A domain"/>
    <property type="match status" value="1"/>
</dbReference>
<sequence>MNESILKLAEMVNDASVETELLNLAGGETSNFDDPAELMLTLCGNNVFGEAYYDGVMDERQRKTGIAGNLEQLPPRARLLVATAEQVARGDNPRDLLALATWARQEANMRTTPAWMLAVAAREPKTKQFVVDYCRKKNGILVRPDDLLEAFKAYVVLYGAPLAACLKKGLAEAYTRQSEYGLVKYNPKEWPNHRGVLKMIDRRENYPLSKAMVEFLNSGAVIDEEALPLIASRKKLAQKTEFDAEAKELAKQSRATWENLVSHFGSNKEVWELAVEIMTGRSDFEGAKRTNYMALLRNLCNFAEAGISAKHWEWVYAVLTDEEETKRSKQLPFRYLAAYTQVMGNCAFDSATRDDTIAALDKAAQIACKAVFNIRGTSVLAPDHSGSMHQPIGGEKSVLSCYEAADVLAVIAFYASEHSVVIPFATTATKVEMKYDDGFFVNLNKLKAVWSLGGGTDASQITKLMTNDGIHTDRLIIFTDGQVYQGFSSEWQEYCKSHPKCWLHTIDLCGYGTRLGNQTIENERRTQIGGFSEKLLNFCVRAEVGDQLKTTEKDEDRIDVLPSMEYIRSNF</sequence>
<dbReference type="InterPro" id="IPR008858">
    <property type="entry name" value="TROVE_dom"/>
</dbReference>
<evidence type="ECO:0000313" key="3">
    <source>
        <dbReference type="Proteomes" id="UP000033881"/>
    </source>
</evidence>
<dbReference type="SUPFAM" id="SSF53300">
    <property type="entry name" value="vWA-like"/>
    <property type="match status" value="1"/>
</dbReference>
<dbReference type="InterPro" id="IPR052652">
    <property type="entry name" value="Telomerase_Complex_Comp"/>
</dbReference>
<reference evidence="2 3" key="1">
    <citation type="journal article" date="2015" name="Nature">
        <title>rRNA introns, odd ribosomes, and small enigmatic genomes across a large radiation of phyla.</title>
        <authorList>
            <person name="Brown C.T."/>
            <person name="Hug L.A."/>
            <person name="Thomas B.C."/>
            <person name="Sharon I."/>
            <person name="Castelle C.J."/>
            <person name="Singh A."/>
            <person name="Wilkins M.J."/>
            <person name="Williams K.H."/>
            <person name="Banfield J.F."/>
        </authorList>
    </citation>
    <scope>NUCLEOTIDE SEQUENCE [LARGE SCALE GENOMIC DNA]</scope>
</reference>
<dbReference type="InterPro" id="IPR036465">
    <property type="entry name" value="vWFA_dom_sf"/>
</dbReference>
<gene>
    <name evidence="2" type="ORF">UT24_C0030G0010</name>
</gene>
<dbReference type="PANTHER" id="PTHR44791:SF1">
    <property type="entry name" value="TELOMERASE PROTEIN COMPONENT 1"/>
    <property type="match status" value="1"/>
</dbReference>
<evidence type="ECO:0000259" key="1">
    <source>
        <dbReference type="PROSITE" id="PS50988"/>
    </source>
</evidence>
<dbReference type="SUPFAM" id="SSF140864">
    <property type="entry name" value="TROVE domain-like"/>
    <property type="match status" value="1"/>
</dbReference>
<comment type="caution">
    <text evidence="2">The sequence shown here is derived from an EMBL/GenBank/DDBJ whole genome shotgun (WGS) entry which is preliminary data.</text>
</comment>
<dbReference type="InterPro" id="IPR037214">
    <property type="entry name" value="TROVE_dom_sf"/>
</dbReference>
<dbReference type="Pfam" id="PF05731">
    <property type="entry name" value="TROVE"/>
    <property type="match status" value="2"/>
</dbReference>
<name>A0A0G0M6R7_9BACT</name>
<dbReference type="GO" id="GO:0000722">
    <property type="term" value="P:telomere maintenance via recombination"/>
    <property type="evidence" value="ECO:0007669"/>
    <property type="project" value="TreeGrafter"/>
</dbReference>
<accession>A0A0G0M6R7</accession>
<dbReference type="GO" id="GO:0003720">
    <property type="term" value="F:telomerase activity"/>
    <property type="evidence" value="ECO:0007669"/>
    <property type="project" value="TreeGrafter"/>
</dbReference>
<evidence type="ECO:0000313" key="2">
    <source>
        <dbReference type="EMBL" id="KKQ98932.1"/>
    </source>
</evidence>
<dbReference type="AlphaFoldDB" id="A0A0G0M6R7"/>
<proteinExistence type="predicted"/>
<feature type="domain" description="TROVE" evidence="1">
    <location>
        <begin position="21"/>
        <end position="376"/>
    </location>
</feature>